<protein>
    <submittedName>
        <fullName evidence="6">Zinc finger, RanBP2-type</fullName>
    </submittedName>
</protein>
<dbReference type="GO" id="GO:0005737">
    <property type="term" value="C:cytoplasm"/>
    <property type="evidence" value="ECO:0007669"/>
    <property type="project" value="TreeGrafter"/>
</dbReference>
<evidence type="ECO:0000256" key="3">
    <source>
        <dbReference type="ARBA" id="ARBA00022833"/>
    </source>
</evidence>
<evidence type="ECO:0000256" key="2">
    <source>
        <dbReference type="ARBA" id="ARBA00022771"/>
    </source>
</evidence>
<keyword evidence="2 4" id="KW-0863">Zinc-finger</keyword>
<dbReference type="SMART" id="SM00547">
    <property type="entry name" value="ZnF_RBZ"/>
    <property type="match status" value="3"/>
</dbReference>
<feature type="domain" description="RanBP2-type" evidence="5">
    <location>
        <begin position="63"/>
        <end position="94"/>
    </location>
</feature>
<sequence length="169" mass="18056">MSRPGDWNCRSCQHLNFQRRETCQRCGEMRLGGGVLGGFGTGFGGRESMMNPSVFGFTGPDVRPGDWYCSVGNCGAHNFASRSSCFKCGVFKDDLASSGGGFHGDLSRNRNFGFGGGSVGVGGGSSRTAGWKSGDWLCSRPGCNEHNFASRMECFRCNAPRDSGSKSPY</sequence>
<dbReference type="Proteomes" id="UP000245207">
    <property type="component" value="Unassembled WGS sequence"/>
</dbReference>
<dbReference type="Gene3D" id="4.10.1060.10">
    <property type="entry name" value="Zinc finger, RanBP2-type"/>
    <property type="match status" value="3"/>
</dbReference>
<reference evidence="6 7" key="1">
    <citation type="journal article" date="2018" name="Mol. Plant">
        <title>The genome of Artemisia annua provides insight into the evolution of Asteraceae family and artemisinin biosynthesis.</title>
        <authorList>
            <person name="Shen Q."/>
            <person name="Zhang L."/>
            <person name="Liao Z."/>
            <person name="Wang S."/>
            <person name="Yan T."/>
            <person name="Shi P."/>
            <person name="Liu M."/>
            <person name="Fu X."/>
            <person name="Pan Q."/>
            <person name="Wang Y."/>
            <person name="Lv Z."/>
            <person name="Lu X."/>
            <person name="Zhang F."/>
            <person name="Jiang W."/>
            <person name="Ma Y."/>
            <person name="Chen M."/>
            <person name="Hao X."/>
            <person name="Li L."/>
            <person name="Tang Y."/>
            <person name="Lv G."/>
            <person name="Zhou Y."/>
            <person name="Sun X."/>
            <person name="Brodelius P.E."/>
            <person name="Rose J.K.C."/>
            <person name="Tang K."/>
        </authorList>
    </citation>
    <scope>NUCLEOTIDE SEQUENCE [LARGE SCALE GENOMIC DNA]</scope>
    <source>
        <strain evidence="7">cv. Huhao1</strain>
        <tissue evidence="6">Leaf</tissue>
    </source>
</reference>
<gene>
    <name evidence="6" type="ORF">CTI12_AA269230</name>
</gene>
<dbReference type="FunFam" id="4.10.1060.10:FF:000023">
    <property type="entry name" value="Ran-binding zinc finger protein"/>
    <property type="match status" value="2"/>
</dbReference>
<dbReference type="SUPFAM" id="SSF90209">
    <property type="entry name" value="Ran binding protein zinc finger-like"/>
    <property type="match status" value="3"/>
</dbReference>
<evidence type="ECO:0000313" key="6">
    <source>
        <dbReference type="EMBL" id="PWA72598.1"/>
    </source>
</evidence>
<evidence type="ECO:0000256" key="1">
    <source>
        <dbReference type="ARBA" id="ARBA00022723"/>
    </source>
</evidence>
<dbReference type="OrthoDB" id="448399at2759"/>
<keyword evidence="1" id="KW-0479">Metal-binding</keyword>
<dbReference type="InterPro" id="IPR001876">
    <property type="entry name" value="Znf_RanBP2"/>
</dbReference>
<dbReference type="AlphaFoldDB" id="A0A2U1NGJ4"/>
<organism evidence="6 7">
    <name type="scientific">Artemisia annua</name>
    <name type="common">Sweet wormwood</name>
    <dbReference type="NCBI Taxonomy" id="35608"/>
    <lineage>
        <taxon>Eukaryota</taxon>
        <taxon>Viridiplantae</taxon>
        <taxon>Streptophyta</taxon>
        <taxon>Embryophyta</taxon>
        <taxon>Tracheophyta</taxon>
        <taxon>Spermatophyta</taxon>
        <taxon>Magnoliopsida</taxon>
        <taxon>eudicotyledons</taxon>
        <taxon>Gunneridae</taxon>
        <taxon>Pentapetalae</taxon>
        <taxon>asterids</taxon>
        <taxon>campanulids</taxon>
        <taxon>Asterales</taxon>
        <taxon>Asteraceae</taxon>
        <taxon>Asteroideae</taxon>
        <taxon>Anthemideae</taxon>
        <taxon>Artemisiinae</taxon>
        <taxon>Artemisia</taxon>
    </lineage>
</organism>
<feature type="domain" description="RanBP2-type" evidence="5">
    <location>
        <begin position="3"/>
        <end position="32"/>
    </location>
</feature>
<dbReference type="GO" id="GO:0003729">
    <property type="term" value="F:mRNA binding"/>
    <property type="evidence" value="ECO:0007669"/>
    <property type="project" value="TreeGrafter"/>
</dbReference>
<accession>A0A2U1NGJ4</accession>
<keyword evidence="3" id="KW-0862">Zinc</keyword>
<feature type="domain" description="RanBP2-type" evidence="5">
    <location>
        <begin position="132"/>
        <end position="163"/>
    </location>
</feature>
<dbReference type="Pfam" id="PF00641">
    <property type="entry name" value="Zn_ribbon_RanBP"/>
    <property type="match status" value="2"/>
</dbReference>
<dbReference type="EMBL" id="PKPP01002874">
    <property type="protein sequence ID" value="PWA72598.1"/>
    <property type="molecule type" value="Genomic_DNA"/>
</dbReference>
<keyword evidence="7" id="KW-1185">Reference proteome</keyword>
<evidence type="ECO:0000256" key="4">
    <source>
        <dbReference type="PROSITE-ProRule" id="PRU00322"/>
    </source>
</evidence>
<dbReference type="InterPro" id="IPR036443">
    <property type="entry name" value="Znf_RanBP2_sf"/>
</dbReference>
<dbReference type="PANTHER" id="PTHR23111">
    <property type="entry name" value="ZINC FINGER PROTEIN"/>
    <property type="match status" value="1"/>
</dbReference>
<dbReference type="PROSITE" id="PS50199">
    <property type="entry name" value="ZF_RANBP2_2"/>
    <property type="match status" value="3"/>
</dbReference>
<dbReference type="PANTHER" id="PTHR23111:SF74">
    <property type="entry name" value="OS02G0203700 PROTEIN"/>
    <property type="match status" value="1"/>
</dbReference>
<proteinExistence type="predicted"/>
<name>A0A2U1NGJ4_ARTAN</name>
<dbReference type="STRING" id="35608.A0A2U1NGJ4"/>
<comment type="caution">
    <text evidence="6">The sequence shown here is derived from an EMBL/GenBank/DDBJ whole genome shotgun (WGS) entry which is preliminary data.</text>
</comment>
<evidence type="ECO:0000259" key="5">
    <source>
        <dbReference type="PROSITE" id="PS50199"/>
    </source>
</evidence>
<dbReference type="PROSITE" id="PS01358">
    <property type="entry name" value="ZF_RANBP2_1"/>
    <property type="match status" value="3"/>
</dbReference>
<evidence type="ECO:0000313" key="7">
    <source>
        <dbReference type="Proteomes" id="UP000245207"/>
    </source>
</evidence>
<dbReference type="GO" id="GO:0008270">
    <property type="term" value="F:zinc ion binding"/>
    <property type="evidence" value="ECO:0007669"/>
    <property type="project" value="UniProtKB-KW"/>
</dbReference>